<protein>
    <submittedName>
        <fullName evidence="1">11728_t:CDS:1</fullName>
    </submittedName>
</protein>
<gene>
    <name evidence="1" type="ORF">DHETER_LOCUS5729</name>
</gene>
<accession>A0ACA9M588</accession>
<reference evidence="1" key="1">
    <citation type="submission" date="2021-06" db="EMBL/GenBank/DDBJ databases">
        <authorList>
            <person name="Kallberg Y."/>
            <person name="Tangrot J."/>
            <person name="Rosling A."/>
        </authorList>
    </citation>
    <scope>NUCLEOTIDE SEQUENCE</scope>
    <source>
        <strain evidence="1">IL203A</strain>
    </source>
</reference>
<dbReference type="Proteomes" id="UP000789702">
    <property type="component" value="Unassembled WGS sequence"/>
</dbReference>
<sequence length="268" mass="30980">MSRAAASTSNIIDNNASEDEFIISDDHDSLNSQYFVNFVRNKHKETIIDHMIDNDDMDEEDLFVIQEENSTTDSEYEPSSETTHKRSKKSRAEGRAKNANKRMKKGKEIESNKGKEIESNKIPTLLEPPIFEPMENIYELHKSYTTLPPEMERGTISPLILFCLFFSDYYLKLIVNHTNEYEKIKRVEGSKGATNTKTANKDFRITIVWDLIQEALDDESNRNKRITRSQLIQKNISKSPPKSKRIAYVTQNFNLPVSRFLPGNHLVE</sequence>
<evidence type="ECO:0000313" key="1">
    <source>
        <dbReference type="EMBL" id="CAG8562954.1"/>
    </source>
</evidence>
<dbReference type="EMBL" id="CAJVPU010006626">
    <property type="protein sequence ID" value="CAG8562954.1"/>
    <property type="molecule type" value="Genomic_DNA"/>
</dbReference>
<evidence type="ECO:0000313" key="2">
    <source>
        <dbReference type="Proteomes" id="UP000789702"/>
    </source>
</evidence>
<keyword evidence="2" id="KW-1185">Reference proteome</keyword>
<proteinExistence type="predicted"/>
<organism evidence="1 2">
    <name type="scientific">Dentiscutata heterogama</name>
    <dbReference type="NCBI Taxonomy" id="1316150"/>
    <lineage>
        <taxon>Eukaryota</taxon>
        <taxon>Fungi</taxon>
        <taxon>Fungi incertae sedis</taxon>
        <taxon>Mucoromycota</taxon>
        <taxon>Glomeromycotina</taxon>
        <taxon>Glomeromycetes</taxon>
        <taxon>Diversisporales</taxon>
        <taxon>Gigasporaceae</taxon>
        <taxon>Dentiscutata</taxon>
    </lineage>
</organism>
<name>A0ACA9M588_9GLOM</name>
<comment type="caution">
    <text evidence="1">The sequence shown here is derived from an EMBL/GenBank/DDBJ whole genome shotgun (WGS) entry which is preliminary data.</text>
</comment>